<evidence type="ECO:0008006" key="4">
    <source>
        <dbReference type="Google" id="ProtNLM"/>
    </source>
</evidence>
<proteinExistence type="predicted"/>
<organism evidence="2 3">
    <name type="scientific">Fusarium tricinctum</name>
    <dbReference type="NCBI Taxonomy" id="61284"/>
    <lineage>
        <taxon>Eukaryota</taxon>
        <taxon>Fungi</taxon>
        <taxon>Dikarya</taxon>
        <taxon>Ascomycota</taxon>
        <taxon>Pezizomycotina</taxon>
        <taxon>Sordariomycetes</taxon>
        <taxon>Hypocreomycetidae</taxon>
        <taxon>Hypocreales</taxon>
        <taxon>Nectriaceae</taxon>
        <taxon>Fusarium</taxon>
        <taxon>Fusarium tricinctum species complex</taxon>
    </lineage>
</organism>
<gene>
    <name evidence="2" type="ORF">BKA59DRAFT_435268</name>
</gene>
<reference evidence="2" key="1">
    <citation type="journal article" date="2021" name="Nat. Commun.">
        <title>Genetic determinants of endophytism in the Arabidopsis root mycobiome.</title>
        <authorList>
            <person name="Mesny F."/>
            <person name="Miyauchi S."/>
            <person name="Thiergart T."/>
            <person name="Pickel B."/>
            <person name="Atanasova L."/>
            <person name="Karlsson M."/>
            <person name="Huettel B."/>
            <person name="Barry K.W."/>
            <person name="Haridas S."/>
            <person name="Chen C."/>
            <person name="Bauer D."/>
            <person name="Andreopoulos W."/>
            <person name="Pangilinan J."/>
            <person name="LaButti K."/>
            <person name="Riley R."/>
            <person name="Lipzen A."/>
            <person name="Clum A."/>
            <person name="Drula E."/>
            <person name="Henrissat B."/>
            <person name="Kohler A."/>
            <person name="Grigoriev I.V."/>
            <person name="Martin F.M."/>
            <person name="Hacquard S."/>
        </authorList>
    </citation>
    <scope>NUCLEOTIDE SEQUENCE</scope>
    <source>
        <strain evidence="2">MPI-SDFR-AT-0068</strain>
    </source>
</reference>
<protein>
    <recommendedName>
        <fullName evidence="4">F-box domain-containing protein</fullName>
    </recommendedName>
</protein>
<feature type="compositionally biased region" description="Polar residues" evidence="1">
    <location>
        <begin position="19"/>
        <end position="31"/>
    </location>
</feature>
<dbReference type="Proteomes" id="UP000813427">
    <property type="component" value="Unassembled WGS sequence"/>
</dbReference>
<dbReference type="InterPro" id="IPR036047">
    <property type="entry name" value="F-box-like_dom_sf"/>
</dbReference>
<feature type="region of interest" description="Disordered" evidence="1">
    <location>
        <begin position="147"/>
        <end position="170"/>
    </location>
</feature>
<evidence type="ECO:0000313" key="2">
    <source>
        <dbReference type="EMBL" id="KAH7251397.1"/>
    </source>
</evidence>
<comment type="caution">
    <text evidence="2">The sequence shown here is derived from an EMBL/GenBank/DDBJ whole genome shotgun (WGS) entry which is preliminary data.</text>
</comment>
<dbReference type="SUPFAM" id="SSF52047">
    <property type="entry name" value="RNI-like"/>
    <property type="match status" value="1"/>
</dbReference>
<dbReference type="AlphaFoldDB" id="A0A8K0S189"/>
<dbReference type="InterPro" id="IPR032675">
    <property type="entry name" value="LRR_dom_sf"/>
</dbReference>
<dbReference type="Gene3D" id="3.80.10.10">
    <property type="entry name" value="Ribonuclease Inhibitor"/>
    <property type="match status" value="1"/>
</dbReference>
<evidence type="ECO:0000256" key="1">
    <source>
        <dbReference type="SAM" id="MobiDB-lite"/>
    </source>
</evidence>
<dbReference type="SUPFAM" id="SSF81383">
    <property type="entry name" value="F-box domain"/>
    <property type="match status" value="1"/>
</dbReference>
<name>A0A8K0S189_9HYPO</name>
<accession>A0A8K0S189</accession>
<keyword evidence="3" id="KW-1185">Reference proteome</keyword>
<dbReference type="OrthoDB" id="5311681at2759"/>
<sequence>MTPRRSSRLQASMPKKPLTTGQQPSPESPATRTKRKATAIISERSIKARKVLKTRATTGRASKASTKSNRTNVDDRLLSLPPEIFDLIIQNITDKTSLSRLSRTCKTFQALLSPRLHSRVSVDVAFHSHIAKFIRNIEPHLSIRQRKRLKKEGKYRGQQDKYPSNLGPKDKPACAEHVRQLSVSHLNPGRKHAQILYRYIEEALQNMRKIEVLEFDTINEEIAKAISGLEKLQALSICPNYEAEVFSKAESDSLKRIKNLKHLVLGGGDQLCTLQTILPNSASTLKSLDMNPSCPDFWERLEQAFEAGGSHADRKHYLPALKSFTLSGCWLESVWITSRSIRSLGRVIDFVGLRELTITYLPDEVNLLYDYLADLYSATGSKGIGPGLRKLSMDMSFQDHFHSTDQKETIINSQIRFLSSFNTLTSLHLEEYGKYSAEIPNNPGLPHDMMQAILKHKNLESLGICYGGIGSGEKVPYLAVGAVTNLVDSLPMLKLLEISPEEDDTAALGQALSRGTNLESIVFSVTPTWASPHCSDEPNMSLLEDLLKANLSRGDTAKACKYKWEDHCKLRSVTIDEAHFQIASKFKRGGRGIAKQNKFSLGSKPAREVMYRDVANAKPSLPYEGFSGNNQWVDKVCRDLD</sequence>
<feature type="region of interest" description="Disordered" evidence="1">
    <location>
        <begin position="1"/>
        <end position="39"/>
    </location>
</feature>
<evidence type="ECO:0000313" key="3">
    <source>
        <dbReference type="Proteomes" id="UP000813427"/>
    </source>
</evidence>
<dbReference type="EMBL" id="JAGPXF010000003">
    <property type="protein sequence ID" value="KAH7251397.1"/>
    <property type="molecule type" value="Genomic_DNA"/>
</dbReference>